<comment type="caution">
    <text evidence="1">The sequence shown here is derived from an EMBL/GenBank/DDBJ whole genome shotgun (WGS) entry which is preliminary data.</text>
</comment>
<accession>A0ABN8UKJ3</accession>
<evidence type="ECO:0000313" key="1">
    <source>
        <dbReference type="EMBL" id="CAH9052193.1"/>
    </source>
</evidence>
<name>A0ABN8UKJ3_9GAMM</name>
<organism evidence="1 2">
    <name type="scientific">Pseudoalteromonas holothuriae</name>
    <dbReference type="NCBI Taxonomy" id="2963714"/>
    <lineage>
        <taxon>Bacteria</taxon>
        <taxon>Pseudomonadati</taxon>
        <taxon>Pseudomonadota</taxon>
        <taxon>Gammaproteobacteria</taxon>
        <taxon>Alteromonadales</taxon>
        <taxon>Pseudoalteromonadaceae</taxon>
        <taxon>Pseudoalteromonas</taxon>
    </lineage>
</organism>
<protein>
    <submittedName>
        <fullName evidence="1">Uncharacterized protein</fullName>
    </submittedName>
</protein>
<dbReference type="RefSeq" id="WP_261591767.1">
    <property type="nucleotide sequence ID" value="NZ_CAMAPD010000002.1"/>
</dbReference>
<dbReference type="Proteomes" id="UP001152485">
    <property type="component" value="Unassembled WGS sequence"/>
</dbReference>
<sequence length="71" mass="7889">MIPIKATNQSLLLEEGQQLALLDMYGNVLEKGDVVSAVIFEAMTTQVIEQFCSRFTAFTQDDFNSLGNKTN</sequence>
<dbReference type="EMBL" id="CAMAPD010000002">
    <property type="protein sequence ID" value="CAH9052193.1"/>
    <property type="molecule type" value="Genomic_DNA"/>
</dbReference>
<gene>
    <name evidence="1" type="ORF">PSECIP111951_00567</name>
</gene>
<reference evidence="1 2" key="1">
    <citation type="submission" date="2022-07" db="EMBL/GenBank/DDBJ databases">
        <authorList>
            <person name="Criscuolo A."/>
        </authorList>
    </citation>
    <scope>NUCLEOTIDE SEQUENCE [LARGE SCALE GENOMIC DNA]</scope>
    <source>
        <strain evidence="2">CIP 111951</strain>
    </source>
</reference>
<proteinExistence type="predicted"/>
<evidence type="ECO:0000313" key="2">
    <source>
        <dbReference type="Proteomes" id="UP001152485"/>
    </source>
</evidence>